<reference evidence="4 5" key="1">
    <citation type="journal article" date="2019" name="Int. J. Syst. Evol. Microbiol.">
        <title>The Global Catalogue of Microorganisms (GCM) 10K type strain sequencing project: providing services to taxonomists for standard genome sequencing and annotation.</title>
        <authorList>
            <consortium name="The Broad Institute Genomics Platform"/>
            <consortium name="The Broad Institute Genome Sequencing Center for Infectious Disease"/>
            <person name="Wu L."/>
            <person name="Ma J."/>
        </authorList>
    </citation>
    <scope>NUCLEOTIDE SEQUENCE [LARGE SCALE GENOMIC DNA]</scope>
    <source>
        <strain evidence="4 5">JCM 15478</strain>
    </source>
</reference>
<keyword evidence="1" id="KW-0575">Peroxidase</keyword>
<dbReference type="Proteomes" id="UP001500016">
    <property type="component" value="Unassembled WGS sequence"/>
</dbReference>
<accession>A0ABN2VP83</accession>
<dbReference type="SUPFAM" id="SSF53474">
    <property type="entry name" value="alpha/beta-Hydrolases"/>
    <property type="match status" value="1"/>
</dbReference>
<proteinExistence type="predicted"/>
<dbReference type="Pfam" id="PF08386">
    <property type="entry name" value="Abhydrolase_4"/>
    <property type="match status" value="1"/>
</dbReference>
<dbReference type="NCBIfam" id="TIGR02427">
    <property type="entry name" value="protocat_pcaD"/>
    <property type="match status" value="1"/>
</dbReference>
<dbReference type="PRINTS" id="PR00412">
    <property type="entry name" value="EPOXHYDRLASE"/>
</dbReference>
<keyword evidence="5" id="KW-1185">Reference proteome</keyword>
<evidence type="ECO:0000256" key="1">
    <source>
        <dbReference type="ARBA" id="ARBA00022559"/>
    </source>
</evidence>
<dbReference type="InterPro" id="IPR029058">
    <property type="entry name" value="AB_hydrolase_fold"/>
</dbReference>
<dbReference type="PANTHER" id="PTHR43433">
    <property type="entry name" value="HYDROLASE, ALPHA/BETA FOLD FAMILY PROTEIN"/>
    <property type="match status" value="1"/>
</dbReference>
<comment type="caution">
    <text evidence="4">The sequence shown here is derived from an EMBL/GenBank/DDBJ whole genome shotgun (WGS) entry which is preliminary data.</text>
</comment>
<dbReference type="RefSeq" id="WP_344524813.1">
    <property type="nucleotide sequence ID" value="NZ_BAAAPE010000002.1"/>
</dbReference>
<evidence type="ECO:0000313" key="5">
    <source>
        <dbReference type="Proteomes" id="UP001500016"/>
    </source>
</evidence>
<dbReference type="InterPro" id="IPR000639">
    <property type="entry name" value="Epox_hydrolase-like"/>
</dbReference>
<gene>
    <name evidence="4" type="ORF">GCM10009801_12240</name>
</gene>
<feature type="domain" description="Peptidase S33 tripeptidyl aminopeptidase-like C-terminal" evidence="3">
    <location>
        <begin position="196"/>
        <end position="243"/>
    </location>
</feature>
<name>A0ABN2VP83_9ACTN</name>
<protein>
    <recommendedName>
        <fullName evidence="6">3-oxoadipate enol-lactonase</fullName>
    </recommendedName>
</protein>
<dbReference type="PANTHER" id="PTHR43433:SF5">
    <property type="entry name" value="AB HYDROLASE-1 DOMAIN-CONTAINING PROTEIN"/>
    <property type="match status" value="1"/>
</dbReference>
<sequence>MRLPHHVVDGRTESPALILGPSLGTSLRLWEAQVPALARGLRVIRYDLPGHGGSPAALLRERREHTVAALGDLVLGLADALGVERFAYAGVSLGGAVGAWLAVHRPERVTSLALVCASARFGEPGAWQERAAQVRAEGVAWLAASAPDRWFAPGFAATKTARALIADQAAVAPDGYAACCEALAAYDLGGRLGHITAPTLVIAGRQDAATPPAHARELADGIARSTLVEIDGAGHLAPAERPSSVLAALTAHFGIPSEDPS</sequence>
<dbReference type="EMBL" id="BAAAPE010000002">
    <property type="protein sequence ID" value="GAA2066153.1"/>
    <property type="molecule type" value="Genomic_DNA"/>
</dbReference>
<dbReference type="InterPro" id="IPR013595">
    <property type="entry name" value="Pept_S33_TAP-like_C"/>
</dbReference>
<evidence type="ECO:0000259" key="3">
    <source>
        <dbReference type="Pfam" id="PF08386"/>
    </source>
</evidence>
<keyword evidence="1" id="KW-0560">Oxidoreductase</keyword>
<evidence type="ECO:0000259" key="2">
    <source>
        <dbReference type="Pfam" id="PF00561"/>
    </source>
</evidence>
<dbReference type="InterPro" id="IPR000073">
    <property type="entry name" value="AB_hydrolase_1"/>
</dbReference>
<dbReference type="Gene3D" id="3.40.50.1820">
    <property type="entry name" value="alpha/beta hydrolase"/>
    <property type="match status" value="1"/>
</dbReference>
<organism evidence="4 5">
    <name type="scientific">Streptomyces albiaxialis</name>
    <dbReference type="NCBI Taxonomy" id="329523"/>
    <lineage>
        <taxon>Bacteria</taxon>
        <taxon>Bacillati</taxon>
        <taxon>Actinomycetota</taxon>
        <taxon>Actinomycetes</taxon>
        <taxon>Kitasatosporales</taxon>
        <taxon>Streptomycetaceae</taxon>
        <taxon>Streptomyces</taxon>
    </lineage>
</organism>
<dbReference type="InterPro" id="IPR050471">
    <property type="entry name" value="AB_hydrolase"/>
</dbReference>
<evidence type="ECO:0008006" key="6">
    <source>
        <dbReference type="Google" id="ProtNLM"/>
    </source>
</evidence>
<dbReference type="InterPro" id="IPR026968">
    <property type="entry name" value="PcaD/CatD"/>
</dbReference>
<dbReference type="PRINTS" id="PR00111">
    <property type="entry name" value="ABHYDROLASE"/>
</dbReference>
<feature type="domain" description="AB hydrolase-1" evidence="2">
    <location>
        <begin position="15"/>
        <end position="134"/>
    </location>
</feature>
<dbReference type="Pfam" id="PF00561">
    <property type="entry name" value="Abhydrolase_1"/>
    <property type="match status" value="1"/>
</dbReference>
<evidence type="ECO:0000313" key="4">
    <source>
        <dbReference type="EMBL" id="GAA2066153.1"/>
    </source>
</evidence>